<name>A0AAV1ZWI0_9ARAC</name>
<dbReference type="EMBL" id="CAXIEN010000091">
    <property type="protein sequence ID" value="CAL1276156.1"/>
    <property type="molecule type" value="Genomic_DNA"/>
</dbReference>
<keyword evidence="2" id="KW-1185">Reference proteome</keyword>
<comment type="caution">
    <text evidence="1">The sequence shown here is derived from an EMBL/GenBank/DDBJ whole genome shotgun (WGS) entry which is preliminary data.</text>
</comment>
<gene>
    <name evidence="1" type="ORF">LARSCL_LOCUS8470</name>
</gene>
<dbReference type="AlphaFoldDB" id="A0AAV1ZWI0"/>
<dbReference type="InterPro" id="IPR036397">
    <property type="entry name" value="RNaseH_sf"/>
</dbReference>
<dbReference type="Proteomes" id="UP001497382">
    <property type="component" value="Unassembled WGS sequence"/>
</dbReference>
<evidence type="ECO:0000313" key="1">
    <source>
        <dbReference type="EMBL" id="CAL1276156.1"/>
    </source>
</evidence>
<dbReference type="Gene3D" id="3.30.420.10">
    <property type="entry name" value="Ribonuclease H-like superfamily/Ribonuclease H"/>
    <property type="match status" value="1"/>
</dbReference>
<reference evidence="1 2" key="1">
    <citation type="submission" date="2024-04" db="EMBL/GenBank/DDBJ databases">
        <authorList>
            <person name="Rising A."/>
            <person name="Reimegard J."/>
            <person name="Sonavane S."/>
            <person name="Akerstrom W."/>
            <person name="Nylinder S."/>
            <person name="Hedman E."/>
            <person name="Kallberg Y."/>
        </authorList>
    </citation>
    <scope>NUCLEOTIDE SEQUENCE [LARGE SCALE GENOMIC DNA]</scope>
</reference>
<sequence length="67" mass="7423">MNLDACGLLPTTSNGDRYLITAICLASKYPDAVPVPNIGFTSVIEAMIQIFSRMRFPKDKLIKVLHL</sequence>
<proteinExistence type="predicted"/>
<protein>
    <submittedName>
        <fullName evidence="1">Uncharacterized protein</fullName>
    </submittedName>
</protein>
<evidence type="ECO:0000313" key="2">
    <source>
        <dbReference type="Proteomes" id="UP001497382"/>
    </source>
</evidence>
<dbReference type="InterPro" id="IPR012337">
    <property type="entry name" value="RNaseH-like_sf"/>
</dbReference>
<accession>A0AAV1ZWI0</accession>
<dbReference type="GO" id="GO:0003676">
    <property type="term" value="F:nucleic acid binding"/>
    <property type="evidence" value="ECO:0007669"/>
    <property type="project" value="InterPro"/>
</dbReference>
<organism evidence="1 2">
    <name type="scientific">Larinioides sclopetarius</name>
    <dbReference type="NCBI Taxonomy" id="280406"/>
    <lineage>
        <taxon>Eukaryota</taxon>
        <taxon>Metazoa</taxon>
        <taxon>Ecdysozoa</taxon>
        <taxon>Arthropoda</taxon>
        <taxon>Chelicerata</taxon>
        <taxon>Arachnida</taxon>
        <taxon>Araneae</taxon>
        <taxon>Araneomorphae</taxon>
        <taxon>Entelegynae</taxon>
        <taxon>Araneoidea</taxon>
        <taxon>Araneidae</taxon>
        <taxon>Larinioides</taxon>
    </lineage>
</organism>
<dbReference type="SUPFAM" id="SSF53098">
    <property type="entry name" value="Ribonuclease H-like"/>
    <property type="match status" value="1"/>
</dbReference>